<keyword evidence="2" id="KW-0968">Cytoplasmic vesicle</keyword>
<dbReference type="Gene3D" id="1.20.5.110">
    <property type="match status" value="1"/>
</dbReference>
<comment type="caution">
    <text evidence="8">The sequence shown here is derived from an EMBL/GenBank/DDBJ whole genome shotgun (WGS) entry which is preliminary data.</text>
</comment>
<dbReference type="InterPro" id="IPR036465">
    <property type="entry name" value="vWFA_dom_sf"/>
</dbReference>
<comment type="subcellular location">
    <subcellularLocation>
        <location evidence="1">Cytoplasmic vesicle membrane</location>
    </subcellularLocation>
</comment>
<evidence type="ECO:0000256" key="3">
    <source>
        <dbReference type="PROSITE-ProRule" id="PRU00290"/>
    </source>
</evidence>
<feature type="domain" description="VWFA" evidence="5">
    <location>
        <begin position="275"/>
        <end position="442"/>
    </location>
</feature>
<dbReference type="OMA" id="MINDIEG"/>
<evidence type="ECO:0000256" key="2">
    <source>
        <dbReference type="ARBA" id="ARBA00023329"/>
    </source>
</evidence>
<proteinExistence type="predicted"/>
<dbReference type="SUPFAM" id="SSF58038">
    <property type="entry name" value="SNARE fusion complex"/>
    <property type="match status" value="1"/>
</dbReference>
<protein>
    <submittedName>
        <fullName evidence="8">Type A von Willebrand factor domain-containing protein</fullName>
    </submittedName>
</protein>
<dbReference type="PROSITE" id="PS50892">
    <property type="entry name" value="V_SNARE"/>
    <property type="match status" value="1"/>
</dbReference>
<keyword evidence="9" id="KW-1185">Reference proteome</keyword>
<dbReference type="Gene3D" id="3.40.50.410">
    <property type="entry name" value="von Willebrand factor, type A domain"/>
    <property type="match status" value="1"/>
</dbReference>
<dbReference type="Pfam" id="PF00957">
    <property type="entry name" value="Synaptobrevin"/>
    <property type="match status" value="1"/>
</dbReference>
<dbReference type="OrthoDB" id="30900at2759"/>
<feature type="domain" description="VIT" evidence="7">
    <location>
        <begin position="22"/>
        <end position="150"/>
    </location>
</feature>
<dbReference type="SMART" id="SM00609">
    <property type="entry name" value="VIT"/>
    <property type="match status" value="1"/>
</dbReference>
<dbReference type="InterPro" id="IPR013694">
    <property type="entry name" value="VIT"/>
</dbReference>
<dbReference type="InterPro" id="IPR042855">
    <property type="entry name" value="V_SNARE_CC"/>
</dbReference>
<dbReference type="InterPro" id="IPR002035">
    <property type="entry name" value="VWF_A"/>
</dbReference>
<dbReference type="InParanoid" id="A0A151ZE36"/>
<evidence type="ECO:0000313" key="8">
    <source>
        <dbReference type="EMBL" id="KYQ92222.1"/>
    </source>
</evidence>
<dbReference type="Proteomes" id="UP000076078">
    <property type="component" value="Unassembled WGS sequence"/>
</dbReference>
<organism evidence="8 9">
    <name type="scientific">Tieghemostelium lacteum</name>
    <name type="common">Slime mold</name>
    <name type="synonym">Dictyostelium lacteum</name>
    <dbReference type="NCBI Taxonomy" id="361077"/>
    <lineage>
        <taxon>Eukaryota</taxon>
        <taxon>Amoebozoa</taxon>
        <taxon>Evosea</taxon>
        <taxon>Eumycetozoa</taxon>
        <taxon>Dictyostelia</taxon>
        <taxon>Dictyosteliales</taxon>
        <taxon>Raperosteliaceae</taxon>
        <taxon>Tieghemostelium</taxon>
    </lineage>
</organism>
<dbReference type="SUPFAM" id="SSF53300">
    <property type="entry name" value="vWA-like"/>
    <property type="match status" value="1"/>
</dbReference>
<evidence type="ECO:0000256" key="1">
    <source>
        <dbReference type="ARBA" id="ARBA00004156"/>
    </source>
</evidence>
<feature type="compositionally biased region" description="Low complexity" evidence="4">
    <location>
        <begin position="708"/>
        <end position="727"/>
    </location>
</feature>
<name>A0A151ZE36_TIELA</name>
<feature type="region of interest" description="Disordered" evidence="4">
    <location>
        <begin position="681"/>
        <end position="741"/>
    </location>
</feature>
<feature type="domain" description="V-SNARE coiled-coil homology" evidence="6">
    <location>
        <begin position="609"/>
        <end position="669"/>
    </location>
</feature>
<evidence type="ECO:0000256" key="4">
    <source>
        <dbReference type="SAM" id="MobiDB-lite"/>
    </source>
</evidence>
<evidence type="ECO:0000313" key="9">
    <source>
        <dbReference type="Proteomes" id="UP000076078"/>
    </source>
</evidence>
<dbReference type="Pfam" id="PF08487">
    <property type="entry name" value="VIT"/>
    <property type="match status" value="1"/>
</dbReference>
<dbReference type="SMART" id="SM00327">
    <property type="entry name" value="VWA"/>
    <property type="match status" value="1"/>
</dbReference>
<evidence type="ECO:0000259" key="6">
    <source>
        <dbReference type="PROSITE" id="PS50892"/>
    </source>
</evidence>
<dbReference type="EMBL" id="LODT01000031">
    <property type="protein sequence ID" value="KYQ92222.1"/>
    <property type="molecule type" value="Genomic_DNA"/>
</dbReference>
<gene>
    <name evidence="8" type="ORF">DLAC_07069</name>
</gene>
<dbReference type="AlphaFoldDB" id="A0A151ZE36"/>
<dbReference type="PROSITE" id="PS51468">
    <property type="entry name" value="VIT"/>
    <property type="match status" value="1"/>
</dbReference>
<dbReference type="PANTHER" id="PTHR45737:SF6">
    <property type="entry name" value="VON WILLEBRAND FACTOR A DOMAIN-CONTAINING PROTEIN 5A"/>
    <property type="match status" value="1"/>
</dbReference>
<evidence type="ECO:0000259" key="5">
    <source>
        <dbReference type="PROSITE" id="PS50234"/>
    </source>
</evidence>
<feature type="compositionally biased region" description="Low complexity" evidence="4">
    <location>
        <begin position="681"/>
        <end position="692"/>
    </location>
</feature>
<evidence type="ECO:0000259" key="7">
    <source>
        <dbReference type="PROSITE" id="PS51468"/>
    </source>
</evidence>
<accession>A0A151ZE36</accession>
<dbReference type="Pfam" id="PF13768">
    <property type="entry name" value="VWA_3"/>
    <property type="match status" value="1"/>
</dbReference>
<dbReference type="CDD" id="cd15843">
    <property type="entry name" value="R-SNARE"/>
    <property type="match status" value="1"/>
</dbReference>
<dbReference type="PANTHER" id="PTHR45737">
    <property type="entry name" value="VON WILLEBRAND FACTOR A DOMAIN-CONTAINING PROTEIN 5A"/>
    <property type="match status" value="1"/>
</dbReference>
<dbReference type="GO" id="GO:0030659">
    <property type="term" value="C:cytoplasmic vesicle membrane"/>
    <property type="evidence" value="ECO:0007669"/>
    <property type="project" value="UniProtKB-SubCell"/>
</dbReference>
<reference evidence="8 9" key="1">
    <citation type="submission" date="2015-12" db="EMBL/GenBank/DDBJ databases">
        <title>Dictyostelia acquired genes for synthesis and detection of signals that induce cell-type specialization by lateral gene transfer from prokaryotes.</title>
        <authorList>
            <person name="Gloeckner G."/>
            <person name="Schaap P."/>
        </authorList>
    </citation>
    <scope>NUCLEOTIDE SEQUENCE [LARGE SCALE GENOMIC DNA]</scope>
    <source>
        <strain evidence="8 9">TK</strain>
    </source>
</reference>
<keyword evidence="3" id="KW-0175">Coiled coil</keyword>
<sequence length="832" mass="93276">MILQSNNPRNNYYYNYYQNLGSKLRCGMQSVVGDQFRLNSFSIVSDIQNSTLKSKYVQVYENNSSNPVEAFYELPLPLTSSICDLEVTYQDQTFTAKIKEKQKAQEKYDDAIASGGQGFMITRDDNGIFKLSLGNIEPKTPITVTFTIIGEVYSHLESIHYFIHSASFPTSYKFKFSLSITVTLSTGISNIESLYSDYKIKVERTSNNSSIITFKNDEFSATYGRDLVFVIEPKQSKNMETMVELDEKEQTLALSVTYYPQFSNIDPLDINQKSEYIYILDCSGSMSGNLIESAKNTLNILMRSIPENSKFNIYRFGSTFKKLYETSKLYNNLTLQEATNLLNNTSADLGGTDLLPSVRDIFQQPYDPEYPRQIFVLTDGGVSDRASLISFVRNEPHVRMFTFGIGSGVDIDLVTGLSQASRGHYELITDINTMEAKVLKLLRKAMEPMLANIKLHWPEGVEVRQAPTLIRPIYDQERMMLYGLIDLKKSSGVKFDETINLKITADGPKGDVLTFDLPLQLNNDNKTSQDIHKLVGLMLVNDLTDQEKRNPKVSHKDEIIRISKQNNVLSKYTSLLITKESKAVTQETMTTVNVNQQTNTNSNYNNNNNNYDVLARVDQVKMLMDQNIDMMISRASSLESLCERSEDLSYSSLSFKSNSTSLKSGSSILGGIVSGVMNMFSSSSPSTENRSNLSKKKSEKRSETFAMSLPSPSSSPSSSSYSYSSVSEESKPSNTSNNGPLLQILKSQNADGSWSGSVPTVTIKDAPVELANNKDIWITLVVLAYLSKVFSSESDKWSLVAQKATKYVRNQLNKLSLIDSYDKLVQSAKDSL</sequence>
<dbReference type="PROSITE" id="PS50234">
    <property type="entry name" value="VWFA"/>
    <property type="match status" value="1"/>
</dbReference>